<evidence type="ECO:0000259" key="1">
    <source>
        <dbReference type="Pfam" id="PF00111"/>
    </source>
</evidence>
<dbReference type="CDD" id="cd00207">
    <property type="entry name" value="fer2"/>
    <property type="match status" value="1"/>
</dbReference>
<dbReference type="Proteomes" id="UP000254863">
    <property type="component" value="Unassembled WGS sequence"/>
</dbReference>
<dbReference type="Gene3D" id="3.10.20.30">
    <property type="match status" value="1"/>
</dbReference>
<organism evidence="2 3">
    <name type="scientific">Klebsiella michiganensis</name>
    <dbReference type="NCBI Taxonomy" id="1134687"/>
    <lineage>
        <taxon>Bacteria</taxon>
        <taxon>Pseudomonadati</taxon>
        <taxon>Pseudomonadota</taxon>
        <taxon>Gammaproteobacteria</taxon>
        <taxon>Enterobacterales</taxon>
        <taxon>Enterobacteriaceae</taxon>
        <taxon>Klebsiella/Raoultella group</taxon>
        <taxon>Klebsiella</taxon>
    </lineage>
</organism>
<dbReference type="InterPro" id="IPR001041">
    <property type="entry name" value="2Fe-2S_ferredoxin-type"/>
</dbReference>
<proteinExistence type="predicted"/>
<evidence type="ECO:0000313" key="2">
    <source>
        <dbReference type="EMBL" id="STW79893.1"/>
    </source>
</evidence>
<reference evidence="2 3" key="1">
    <citation type="submission" date="2018-06" db="EMBL/GenBank/DDBJ databases">
        <authorList>
            <consortium name="Pathogen Informatics"/>
            <person name="Doyle S."/>
        </authorList>
    </citation>
    <scope>NUCLEOTIDE SEQUENCE [LARGE SCALE GENOMIC DNA]</scope>
    <source>
        <strain evidence="2 3">NCTC11685</strain>
    </source>
</reference>
<comment type="caution">
    <text evidence="2">The sequence shown here is derived from an EMBL/GenBank/DDBJ whole genome shotgun (WGS) entry which is preliminary data.</text>
</comment>
<dbReference type="InterPro" id="IPR036010">
    <property type="entry name" value="2Fe-2S_ferredoxin-like_sf"/>
</dbReference>
<name>A0A7H4PNC0_9ENTR</name>
<accession>A0A7H4PNC0</accession>
<feature type="domain" description="2Fe-2S ferredoxin-type" evidence="1">
    <location>
        <begin position="13"/>
        <end position="47"/>
    </location>
</feature>
<dbReference type="GO" id="GO:0051536">
    <property type="term" value="F:iron-sulfur cluster binding"/>
    <property type="evidence" value="ECO:0007669"/>
    <property type="project" value="InterPro"/>
</dbReference>
<dbReference type="EMBL" id="UGMS01000004">
    <property type="protein sequence ID" value="STW79893.1"/>
    <property type="molecule type" value="Genomic_DNA"/>
</dbReference>
<dbReference type="AlphaFoldDB" id="A0A7H4PNC0"/>
<dbReference type="SUPFAM" id="SSF54292">
    <property type="entry name" value="2Fe-2S ferredoxin-like"/>
    <property type="match status" value="1"/>
</dbReference>
<evidence type="ECO:0000313" key="3">
    <source>
        <dbReference type="Proteomes" id="UP000254863"/>
    </source>
</evidence>
<gene>
    <name evidence="2" type="primary">fdx_1</name>
    <name evidence="2" type="ORF">NCTC11685_07241</name>
</gene>
<sequence length="56" mass="6180">MPKIVFLPHQDLCPDGVVVEAETGETILDAALRSGIEIEHACEKILCLHHLPLHRA</sequence>
<protein>
    <submittedName>
        <fullName evidence="2">Ferredoxin</fullName>
    </submittedName>
</protein>
<dbReference type="InterPro" id="IPR012675">
    <property type="entry name" value="Beta-grasp_dom_sf"/>
</dbReference>
<dbReference type="Pfam" id="PF00111">
    <property type="entry name" value="Fer2"/>
    <property type="match status" value="1"/>
</dbReference>